<reference evidence="1" key="1">
    <citation type="submission" date="2019-01" db="EMBL/GenBank/DDBJ databases">
        <title>Draft genome sequences of three monokaryotic isolates of the white-rot basidiomycete fungus Dichomitus squalens.</title>
        <authorList>
            <consortium name="DOE Joint Genome Institute"/>
            <person name="Lopez S.C."/>
            <person name="Andreopoulos B."/>
            <person name="Pangilinan J."/>
            <person name="Lipzen A."/>
            <person name="Riley R."/>
            <person name="Ahrendt S."/>
            <person name="Ng V."/>
            <person name="Barry K."/>
            <person name="Daum C."/>
            <person name="Grigoriev I.V."/>
            <person name="Hilden K.S."/>
            <person name="Makela M.R."/>
            <person name="de Vries R.P."/>
        </authorList>
    </citation>
    <scope>NUCLEOTIDE SEQUENCE [LARGE SCALE GENOMIC DNA]</scope>
    <source>
        <strain evidence="1">OM18370.1</strain>
    </source>
</reference>
<dbReference type="Proteomes" id="UP000292957">
    <property type="component" value="Unassembled WGS sequence"/>
</dbReference>
<accession>A0A4Q9MIM3</accession>
<name>A0A4Q9MIM3_9APHY</name>
<evidence type="ECO:0008006" key="2">
    <source>
        <dbReference type="Google" id="ProtNLM"/>
    </source>
</evidence>
<proteinExistence type="predicted"/>
<organism evidence="1">
    <name type="scientific">Dichomitus squalens</name>
    <dbReference type="NCBI Taxonomy" id="114155"/>
    <lineage>
        <taxon>Eukaryota</taxon>
        <taxon>Fungi</taxon>
        <taxon>Dikarya</taxon>
        <taxon>Basidiomycota</taxon>
        <taxon>Agaricomycotina</taxon>
        <taxon>Agaricomycetes</taxon>
        <taxon>Polyporales</taxon>
        <taxon>Polyporaceae</taxon>
        <taxon>Dichomitus</taxon>
    </lineage>
</organism>
<sequence>MARGTSPLAVPFDILRQVFDDISLLADLAAAALVCRHWTEPAQMALYQRPLSFVLAKPLSEIPTTTSLFAHTMETCPHLRPLLRDVSLILSSYYTKERTGWLQLIPENAICKFKYTASVPDGSLIHNLALFDTPSLRTVTDFTIGSLFSMDEISIVLSLPCLTRLTLEYNTSFDSHVDSALASASTVKHLKLASQINCWCPGAFRVFIALAPRLESFTTNGPFHDQRYASWRDWMEAEIASHSRTLRTLIIDARKMETRPSTPFLDDLVEDNASLVRLRIFPGAYTALLFGRLPPTLEVLEVDLASRGADDLQPGRPAYEALVECIGRVREARARAALREVVFRMFPGGAHPTFAEVAKACVASGVKFRCERPSLQA</sequence>
<evidence type="ECO:0000313" key="1">
    <source>
        <dbReference type="EMBL" id="TBU25821.1"/>
    </source>
</evidence>
<dbReference type="OrthoDB" id="2742226at2759"/>
<protein>
    <recommendedName>
        <fullName evidence="2">F-box domain-containing protein</fullName>
    </recommendedName>
</protein>
<dbReference type="AlphaFoldDB" id="A0A4Q9MIM3"/>
<gene>
    <name evidence="1" type="ORF">BD311DRAFT_867165</name>
</gene>
<dbReference type="EMBL" id="ML143454">
    <property type="protein sequence ID" value="TBU25821.1"/>
    <property type="molecule type" value="Genomic_DNA"/>
</dbReference>